<comment type="pathway">
    <text evidence="10">Sulfur metabolism; glutathione biosynthesis; glutathione from L-cysteine and L-glutamate: step 2/2.</text>
</comment>
<comment type="cofactor">
    <cofactor evidence="1">
        <name>Mn(2+)</name>
        <dbReference type="ChEBI" id="CHEBI:29035"/>
    </cofactor>
</comment>
<dbReference type="PROSITE" id="PS50975">
    <property type="entry name" value="ATP_GRASP"/>
    <property type="match status" value="1"/>
</dbReference>
<sequence>MQQALSYAVGVIMDPISSINIKKDSTFAMMLEARRRGLPLFHIRQGDLFVDDGVVYASMNPVTVTDDPAGWFEFGATMVRPLHELPVVLMRKDPPFDMEYIYSTYLLELAQRRGTLVVNRPESIRAANEKLFATWFPQYCPPTRVTRDMGRIREFLAAQQHIVVKPLDGMGGSMIFQIRQGDPNSNVILETITAYGQRTVMAQRFLPEYKQGDKRILLIDGEPFPHALARIPAEGEGRANLAAGGTGVGVDLTAREFEICAAIAPVLRAMGLMFVGLDVIGDYITEINVTSPTCIRELDKIYSANIASLLFDAIGRKLALPVQ</sequence>
<dbReference type="Pfam" id="PF02955">
    <property type="entry name" value="GSH-S_ATP"/>
    <property type="match status" value="1"/>
</dbReference>
<dbReference type="InterPro" id="IPR013815">
    <property type="entry name" value="ATP_grasp_subdomain_1"/>
</dbReference>
<keyword evidence="6 10" id="KW-0547">Nucleotide-binding</keyword>
<evidence type="ECO:0000256" key="10">
    <source>
        <dbReference type="HAMAP-Rule" id="MF_00162"/>
    </source>
</evidence>
<dbReference type="SUPFAM" id="SSF52440">
    <property type="entry name" value="PreATP-grasp domain"/>
    <property type="match status" value="1"/>
</dbReference>
<dbReference type="Gene3D" id="3.40.50.20">
    <property type="match status" value="1"/>
</dbReference>
<keyword evidence="3 10" id="KW-0436">Ligase</keyword>
<dbReference type="GO" id="GO:0004363">
    <property type="term" value="F:glutathione synthase activity"/>
    <property type="evidence" value="ECO:0007669"/>
    <property type="project" value="UniProtKB-EC"/>
</dbReference>
<keyword evidence="8" id="KW-0460">Magnesium</keyword>
<comment type="similarity">
    <text evidence="10">Belongs to the prokaryotic GSH synthase family.</text>
</comment>
<dbReference type="InterPro" id="IPR016185">
    <property type="entry name" value="PreATP-grasp_dom_sf"/>
</dbReference>
<dbReference type="NCBIfam" id="TIGR01380">
    <property type="entry name" value="glut_syn"/>
    <property type="match status" value="1"/>
</dbReference>
<dbReference type="RefSeq" id="WP_324693718.1">
    <property type="nucleotide sequence ID" value="NZ_JAYMYJ010000043.1"/>
</dbReference>
<keyword evidence="13" id="KW-1185">Reference proteome</keyword>
<dbReference type="NCBIfam" id="NF003573">
    <property type="entry name" value="PRK05246.1"/>
    <property type="match status" value="1"/>
</dbReference>
<comment type="catalytic activity">
    <reaction evidence="10">
        <text>gamma-L-glutamyl-L-cysteine + glycine + ATP = glutathione + ADP + phosphate + H(+)</text>
        <dbReference type="Rhea" id="RHEA:13557"/>
        <dbReference type="ChEBI" id="CHEBI:15378"/>
        <dbReference type="ChEBI" id="CHEBI:30616"/>
        <dbReference type="ChEBI" id="CHEBI:43474"/>
        <dbReference type="ChEBI" id="CHEBI:57305"/>
        <dbReference type="ChEBI" id="CHEBI:57925"/>
        <dbReference type="ChEBI" id="CHEBI:58173"/>
        <dbReference type="ChEBI" id="CHEBI:456216"/>
        <dbReference type="EC" id="6.3.2.3"/>
    </reaction>
</comment>
<dbReference type="Proteomes" id="UP001308005">
    <property type="component" value="Unassembled WGS sequence"/>
</dbReference>
<dbReference type="HAMAP" id="MF_00162">
    <property type="entry name" value="GSH_S"/>
    <property type="match status" value="1"/>
</dbReference>
<dbReference type="Gene3D" id="3.30.1490.20">
    <property type="entry name" value="ATP-grasp fold, A domain"/>
    <property type="match status" value="1"/>
</dbReference>
<accession>A0ABU6CUB4</accession>
<evidence type="ECO:0000256" key="6">
    <source>
        <dbReference type="ARBA" id="ARBA00022741"/>
    </source>
</evidence>
<keyword evidence="9" id="KW-0464">Manganese</keyword>
<evidence type="ECO:0000256" key="1">
    <source>
        <dbReference type="ARBA" id="ARBA00001936"/>
    </source>
</evidence>
<evidence type="ECO:0000313" key="13">
    <source>
        <dbReference type="Proteomes" id="UP001308005"/>
    </source>
</evidence>
<comment type="cofactor">
    <cofactor evidence="2">
        <name>Mg(2+)</name>
        <dbReference type="ChEBI" id="CHEBI:18420"/>
    </cofactor>
</comment>
<dbReference type="PANTHER" id="PTHR21621:SF4">
    <property type="entry name" value="GLUTATHIONE SYNTHETASE"/>
    <property type="match status" value="1"/>
</dbReference>
<dbReference type="InterPro" id="IPR011761">
    <property type="entry name" value="ATP-grasp"/>
</dbReference>
<evidence type="ECO:0000256" key="3">
    <source>
        <dbReference type="ARBA" id="ARBA00022598"/>
    </source>
</evidence>
<dbReference type="InterPro" id="IPR004215">
    <property type="entry name" value="GSHS_N"/>
</dbReference>
<name>A0ABU6CUB4_9GAMM</name>
<keyword evidence="7 10" id="KW-0067">ATP-binding</keyword>
<gene>
    <name evidence="10 12" type="primary">gshB</name>
    <name evidence="12" type="ORF">VSS37_05455</name>
</gene>
<reference evidence="13" key="1">
    <citation type="submission" date="2023-07" db="EMBL/GenBank/DDBJ databases">
        <title>The carbon used by Thiothrix.</title>
        <authorList>
            <person name="Chen L."/>
        </authorList>
    </citation>
    <scope>NUCLEOTIDE SEQUENCE [LARGE SCALE GENOMIC DNA]</scope>
</reference>
<dbReference type="SUPFAM" id="SSF56059">
    <property type="entry name" value="Glutathione synthetase ATP-binding domain-like"/>
    <property type="match status" value="1"/>
</dbReference>
<dbReference type="Pfam" id="PF02951">
    <property type="entry name" value="GSH-S_N"/>
    <property type="match status" value="1"/>
</dbReference>
<proteinExistence type="inferred from homology"/>
<dbReference type="EMBL" id="JAYMYJ010000043">
    <property type="protein sequence ID" value="MEB4590416.1"/>
    <property type="molecule type" value="Genomic_DNA"/>
</dbReference>
<dbReference type="InterPro" id="IPR006284">
    <property type="entry name" value="Glut_synth_pro"/>
</dbReference>
<protein>
    <recommendedName>
        <fullName evidence="10">Glutathione synthetase</fullName>
        <ecNumber evidence="10">6.3.2.3</ecNumber>
    </recommendedName>
    <alternativeName>
        <fullName evidence="10">GSH synthetase</fullName>
        <shortName evidence="10">GSH-S</shortName>
        <shortName evidence="10">GSHase</shortName>
    </alternativeName>
    <alternativeName>
        <fullName evidence="10">Glutathione synthase</fullName>
    </alternativeName>
</protein>
<organism evidence="12 13">
    <name type="scientific">Candidatus Thiothrix phosphatis</name>
    <dbReference type="NCBI Taxonomy" id="3112415"/>
    <lineage>
        <taxon>Bacteria</taxon>
        <taxon>Pseudomonadati</taxon>
        <taxon>Pseudomonadota</taxon>
        <taxon>Gammaproteobacteria</taxon>
        <taxon>Thiotrichales</taxon>
        <taxon>Thiotrichaceae</taxon>
        <taxon>Thiothrix</taxon>
    </lineage>
</organism>
<evidence type="ECO:0000256" key="2">
    <source>
        <dbReference type="ARBA" id="ARBA00001946"/>
    </source>
</evidence>
<evidence type="ECO:0000259" key="11">
    <source>
        <dbReference type="PROSITE" id="PS50975"/>
    </source>
</evidence>
<keyword evidence="4 10" id="KW-0317">Glutathione biosynthesis</keyword>
<dbReference type="InterPro" id="IPR004218">
    <property type="entry name" value="GSHS_ATP-bd"/>
</dbReference>
<keyword evidence="5" id="KW-0479">Metal-binding</keyword>
<evidence type="ECO:0000256" key="7">
    <source>
        <dbReference type="ARBA" id="ARBA00022840"/>
    </source>
</evidence>
<evidence type="ECO:0000256" key="9">
    <source>
        <dbReference type="ARBA" id="ARBA00023211"/>
    </source>
</evidence>
<evidence type="ECO:0000256" key="5">
    <source>
        <dbReference type="ARBA" id="ARBA00022723"/>
    </source>
</evidence>
<evidence type="ECO:0000256" key="4">
    <source>
        <dbReference type="ARBA" id="ARBA00022684"/>
    </source>
</evidence>
<evidence type="ECO:0000256" key="8">
    <source>
        <dbReference type="ARBA" id="ARBA00022842"/>
    </source>
</evidence>
<dbReference type="Gene3D" id="3.30.470.20">
    <property type="entry name" value="ATP-grasp fold, B domain"/>
    <property type="match status" value="1"/>
</dbReference>
<dbReference type="EC" id="6.3.2.3" evidence="10"/>
<comment type="caution">
    <text evidence="12">The sequence shown here is derived from an EMBL/GenBank/DDBJ whole genome shotgun (WGS) entry which is preliminary data.</text>
</comment>
<feature type="domain" description="ATP-grasp" evidence="11">
    <location>
        <begin position="130"/>
        <end position="315"/>
    </location>
</feature>
<evidence type="ECO:0000313" key="12">
    <source>
        <dbReference type="EMBL" id="MEB4590416.1"/>
    </source>
</evidence>
<dbReference type="PANTHER" id="PTHR21621">
    <property type="entry name" value="RIBOSOMAL PROTEIN S6 MODIFICATION PROTEIN"/>
    <property type="match status" value="1"/>
</dbReference>